<evidence type="ECO:0000313" key="5">
    <source>
        <dbReference type="Proteomes" id="UP000282311"/>
    </source>
</evidence>
<dbReference type="Gene3D" id="3.40.50.150">
    <property type="entry name" value="Vaccinia Virus protein VP39"/>
    <property type="match status" value="1"/>
</dbReference>
<gene>
    <name evidence="4" type="ORF">D7M11_26205</name>
</gene>
<name>A0A3B0BQH1_9BACL</name>
<sequence length="629" mass="69320">MNKKLTAIFPFCGIGGGAIGAKAARPEAFGVVGEVEVVCGMDVDPDACRNFEAFTGSPCYQFDFFSRQQFIDWHGHEPPDDWRELEPDDIWRACDYKTPDISFRSAPCKGFTGLLGGKKSKSKKYQALNQLALRETELTLKAFEHDPIPVMLMENVPGIQTRGKDVLEKLKKMMIDAGYLIREAVFCAGEIGGLGARRKRYILIARHPDKCPAEIFEPAKLPLKTIGDVISPLPMPGDTAAGGRHHREPMLSWLVALRLATIPAGKDWRALEELDWQNLRVQHEPRNGAYGVEDWEKPSRAITGAAGPGRSNSATAISDPRAGYSDARYNNIYRIYRHDEPAPCVTSGAHPSNGATLISDPRIQHNENKQGNAYRISRFDEPAPTITGARLGSGGVAINDPRVNKWAGKYPGTYKVSDWETPASTIIGQTDIQTGALSINDPRVKTELYPDCYGVQSWDDPAKTVRATERVMQSACSIADPRVNCSPRNGTYGVMEWDASAPTVTGGDVHSGTSAVADPRIPDDYERGVWIIISLDGTRHRALTTFELAMLQGMPRYMPDRRPFELVGVKSDKKAREYIGNLVPPPSAKRWIEEIGAAILCSRQGVTFRMGYQAVWVAPGAEEQPTLVH</sequence>
<protein>
    <submittedName>
        <fullName evidence="4">DNA cytosine methyltransferase</fullName>
    </submittedName>
</protein>
<evidence type="ECO:0000256" key="3">
    <source>
        <dbReference type="ARBA" id="ARBA00022747"/>
    </source>
</evidence>
<dbReference type="OrthoDB" id="9813719at2"/>
<dbReference type="RefSeq" id="WP_120750226.1">
    <property type="nucleotide sequence ID" value="NZ_RBAH01000023.1"/>
</dbReference>
<accession>A0A3B0BQH1</accession>
<organism evidence="4 5">
    <name type="scientific">Paenibacillus ginsengarvi</name>
    <dbReference type="NCBI Taxonomy" id="400777"/>
    <lineage>
        <taxon>Bacteria</taxon>
        <taxon>Bacillati</taxon>
        <taxon>Bacillota</taxon>
        <taxon>Bacilli</taxon>
        <taxon>Bacillales</taxon>
        <taxon>Paenibacillaceae</taxon>
        <taxon>Paenibacillus</taxon>
    </lineage>
</organism>
<evidence type="ECO:0000313" key="4">
    <source>
        <dbReference type="EMBL" id="RKN75030.1"/>
    </source>
</evidence>
<dbReference type="Gene3D" id="3.90.120.10">
    <property type="entry name" value="DNA Methylase, subunit A, domain 2"/>
    <property type="match status" value="1"/>
</dbReference>
<keyword evidence="3" id="KW-0680">Restriction system</keyword>
<keyword evidence="1 4" id="KW-0489">Methyltransferase</keyword>
<dbReference type="GO" id="GO:0008168">
    <property type="term" value="F:methyltransferase activity"/>
    <property type="evidence" value="ECO:0007669"/>
    <property type="project" value="UniProtKB-KW"/>
</dbReference>
<dbReference type="Pfam" id="PF00145">
    <property type="entry name" value="DNA_methylase"/>
    <property type="match status" value="1"/>
</dbReference>
<evidence type="ECO:0000256" key="2">
    <source>
        <dbReference type="ARBA" id="ARBA00022679"/>
    </source>
</evidence>
<dbReference type="GO" id="GO:0032259">
    <property type="term" value="P:methylation"/>
    <property type="evidence" value="ECO:0007669"/>
    <property type="project" value="UniProtKB-KW"/>
</dbReference>
<reference evidence="4 5" key="1">
    <citation type="journal article" date="2007" name="Int. J. Syst. Evol. Microbiol.">
        <title>Paenibacillus ginsengarvi sp. nov., isolated from soil from ginseng cultivation.</title>
        <authorList>
            <person name="Yoon M.H."/>
            <person name="Ten L.N."/>
            <person name="Im W.T."/>
        </authorList>
    </citation>
    <scope>NUCLEOTIDE SEQUENCE [LARGE SCALE GENOMIC DNA]</scope>
    <source>
        <strain evidence="4 5">KCTC 13059</strain>
    </source>
</reference>
<dbReference type="AlphaFoldDB" id="A0A3B0BQH1"/>
<proteinExistence type="predicted"/>
<dbReference type="EMBL" id="RBAH01000023">
    <property type="protein sequence ID" value="RKN75030.1"/>
    <property type="molecule type" value="Genomic_DNA"/>
</dbReference>
<keyword evidence="5" id="KW-1185">Reference proteome</keyword>
<keyword evidence="2 4" id="KW-0808">Transferase</keyword>
<evidence type="ECO:0000256" key="1">
    <source>
        <dbReference type="ARBA" id="ARBA00022603"/>
    </source>
</evidence>
<dbReference type="SUPFAM" id="SSF53335">
    <property type="entry name" value="S-adenosyl-L-methionine-dependent methyltransferases"/>
    <property type="match status" value="1"/>
</dbReference>
<dbReference type="InterPro" id="IPR029063">
    <property type="entry name" value="SAM-dependent_MTases_sf"/>
</dbReference>
<comment type="caution">
    <text evidence="4">The sequence shown here is derived from an EMBL/GenBank/DDBJ whole genome shotgun (WGS) entry which is preliminary data.</text>
</comment>
<dbReference type="GO" id="GO:0009307">
    <property type="term" value="P:DNA restriction-modification system"/>
    <property type="evidence" value="ECO:0007669"/>
    <property type="project" value="UniProtKB-KW"/>
</dbReference>
<dbReference type="Proteomes" id="UP000282311">
    <property type="component" value="Unassembled WGS sequence"/>
</dbReference>
<dbReference type="InterPro" id="IPR001525">
    <property type="entry name" value="C5_MeTfrase"/>
</dbReference>